<gene>
    <name evidence="2" type="ORF">LWI29_009243</name>
</gene>
<keyword evidence="1" id="KW-0472">Membrane</keyword>
<dbReference type="EMBL" id="JAUESC010000386">
    <property type="protein sequence ID" value="KAK0575925.1"/>
    <property type="molecule type" value="Genomic_DNA"/>
</dbReference>
<dbReference type="Proteomes" id="UP001168877">
    <property type="component" value="Unassembled WGS sequence"/>
</dbReference>
<reference evidence="2" key="1">
    <citation type="journal article" date="2022" name="Plant J.">
        <title>Strategies of tolerance reflected in two North American maple genomes.</title>
        <authorList>
            <person name="McEvoy S.L."/>
            <person name="Sezen U.U."/>
            <person name="Trouern-Trend A."/>
            <person name="McMahon S.M."/>
            <person name="Schaberg P.G."/>
            <person name="Yang J."/>
            <person name="Wegrzyn J.L."/>
            <person name="Swenson N.G."/>
        </authorList>
    </citation>
    <scope>NUCLEOTIDE SEQUENCE</scope>
    <source>
        <strain evidence="2">NS2018</strain>
    </source>
</reference>
<keyword evidence="1" id="KW-1133">Transmembrane helix</keyword>
<keyword evidence="1" id="KW-0812">Transmembrane</keyword>
<protein>
    <submittedName>
        <fullName evidence="2">Uncharacterized protein</fullName>
    </submittedName>
</protein>
<evidence type="ECO:0000313" key="2">
    <source>
        <dbReference type="EMBL" id="KAK0575925.1"/>
    </source>
</evidence>
<proteinExistence type="predicted"/>
<evidence type="ECO:0000313" key="3">
    <source>
        <dbReference type="Proteomes" id="UP001168877"/>
    </source>
</evidence>
<dbReference type="AlphaFoldDB" id="A0AA39RPL2"/>
<keyword evidence="3" id="KW-1185">Reference proteome</keyword>
<evidence type="ECO:0000256" key="1">
    <source>
        <dbReference type="SAM" id="Phobius"/>
    </source>
</evidence>
<dbReference type="PANTHER" id="PTHR31170">
    <property type="entry name" value="BNAC04G53230D PROTEIN"/>
    <property type="match status" value="1"/>
</dbReference>
<organism evidence="2 3">
    <name type="scientific">Acer saccharum</name>
    <name type="common">Sugar maple</name>
    <dbReference type="NCBI Taxonomy" id="4024"/>
    <lineage>
        <taxon>Eukaryota</taxon>
        <taxon>Viridiplantae</taxon>
        <taxon>Streptophyta</taxon>
        <taxon>Embryophyta</taxon>
        <taxon>Tracheophyta</taxon>
        <taxon>Spermatophyta</taxon>
        <taxon>Magnoliopsida</taxon>
        <taxon>eudicotyledons</taxon>
        <taxon>Gunneridae</taxon>
        <taxon>Pentapetalae</taxon>
        <taxon>rosids</taxon>
        <taxon>malvids</taxon>
        <taxon>Sapindales</taxon>
        <taxon>Sapindaceae</taxon>
        <taxon>Hippocastanoideae</taxon>
        <taxon>Acereae</taxon>
        <taxon>Acer</taxon>
    </lineage>
</organism>
<feature type="transmembrane region" description="Helical" evidence="1">
    <location>
        <begin position="402"/>
        <end position="427"/>
    </location>
</feature>
<name>A0AA39RPL2_ACESA</name>
<reference evidence="2" key="2">
    <citation type="submission" date="2023-06" db="EMBL/GenBank/DDBJ databases">
        <authorList>
            <person name="Swenson N.G."/>
            <person name="Wegrzyn J.L."/>
            <person name="Mcevoy S.L."/>
        </authorList>
    </citation>
    <scope>NUCLEOTIDE SEQUENCE</scope>
    <source>
        <strain evidence="2">NS2018</strain>
        <tissue evidence="2">Leaf</tissue>
    </source>
</reference>
<dbReference type="InterPro" id="IPR004158">
    <property type="entry name" value="DUF247_pln"/>
</dbReference>
<sequence length="428" mass="48823">MDKSDDACTDFKPLATCLRGKLEKLYHLSQDCCIYRVPLGLRKSEGSHNTPKTVSIGPLHHGMEELKAMEEHKLRYSEQFLQPTQVSLEDFLIFIGGKENKLHNCYAKTIPLTSQDFVEIILLDAIFLIEFLLLFKKRTFITSGDCIFGKSWLSGGIRNDIWSVKNQILFFILEDLFELAKTRVPNECYDGLSISKLVSTFCGNICELLSIEQSLFEINFLGAKHFVDLLRLCIEPSNHQLNIEIETMYAPTLPIITELHQAGVKFKVGSTKHLFDIRFDQIKGTLEIPKLRISKVTSYYFKNLQMFEALHCKTNHVNDYAHLLSLLVSSPKDAELLIQNGILEKTESVAVSTFCVQIGKQATVTYNRFYYRGLAIDLTDYCKSPWHQWNANLKQNYFNTPWASISVIAAVLLLLLTITQIVCSIITL</sequence>
<dbReference type="Pfam" id="PF03140">
    <property type="entry name" value="DUF247"/>
    <property type="match status" value="1"/>
</dbReference>
<accession>A0AA39RPL2</accession>
<dbReference type="PANTHER" id="PTHR31170:SF25">
    <property type="entry name" value="BNAA09G04570D PROTEIN"/>
    <property type="match status" value="1"/>
</dbReference>
<comment type="caution">
    <text evidence="2">The sequence shown here is derived from an EMBL/GenBank/DDBJ whole genome shotgun (WGS) entry which is preliminary data.</text>
</comment>